<dbReference type="EC" id="2.3.2.27" evidence="2"/>
<keyword evidence="3" id="KW-0833">Ubl conjugation pathway</keyword>
<dbReference type="InParanoid" id="B9I8K2"/>
<comment type="catalytic activity">
    <reaction evidence="1">
        <text>S-ubiquitinyl-[E2 ubiquitin-conjugating enzyme]-L-cysteine + [acceptor protein]-L-lysine = [E2 ubiquitin-conjugating enzyme]-L-cysteine + N(6)-ubiquitinyl-[acceptor protein]-L-lysine.</text>
        <dbReference type="EC" id="2.3.2.27"/>
    </reaction>
</comment>
<evidence type="ECO:0000256" key="1">
    <source>
        <dbReference type="ARBA" id="ARBA00000900"/>
    </source>
</evidence>
<name>B9I8K2_POPTR</name>
<evidence type="ECO:0000313" key="4">
    <source>
        <dbReference type="EMBL" id="PNT03709.1"/>
    </source>
</evidence>
<dbReference type="GO" id="GO:0061630">
    <property type="term" value="F:ubiquitin protein ligase activity"/>
    <property type="evidence" value="ECO:0007669"/>
    <property type="project" value="UniProtKB-EC"/>
</dbReference>
<accession>B9I8K2</accession>
<dbReference type="PANTHER" id="PTHR45647">
    <property type="entry name" value="OS02G0152300 PROTEIN"/>
    <property type="match status" value="1"/>
</dbReference>
<evidence type="ECO:0000256" key="3">
    <source>
        <dbReference type="ARBA" id="ARBA00022786"/>
    </source>
</evidence>
<reference evidence="4 5" key="1">
    <citation type="journal article" date="2006" name="Science">
        <title>The genome of black cottonwood, Populus trichocarpa (Torr. &amp; Gray).</title>
        <authorList>
            <person name="Tuskan G.A."/>
            <person name="Difazio S."/>
            <person name="Jansson S."/>
            <person name="Bohlmann J."/>
            <person name="Grigoriev I."/>
            <person name="Hellsten U."/>
            <person name="Putnam N."/>
            <person name="Ralph S."/>
            <person name="Rombauts S."/>
            <person name="Salamov A."/>
            <person name="Schein J."/>
            <person name="Sterck L."/>
            <person name="Aerts A."/>
            <person name="Bhalerao R.R."/>
            <person name="Bhalerao R.P."/>
            <person name="Blaudez D."/>
            <person name="Boerjan W."/>
            <person name="Brun A."/>
            <person name="Brunner A."/>
            <person name="Busov V."/>
            <person name="Campbell M."/>
            <person name="Carlson J."/>
            <person name="Chalot M."/>
            <person name="Chapman J."/>
            <person name="Chen G.L."/>
            <person name="Cooper D."/>
            <person name="Coutinho P.M."/>
            <person name="Couturier J."/>
            <person name="Covert S."/>
            <person name="Cronk Q."/>
            <person name="Cunningham R."/>
            <person name="Davis J."/>
            <person name="Degroeve S."/>
            <person name="Dejardin A."/>
            <person name="Depamphilis C."/>
            <person name="Detter J."/>
            <person name="Dirks B."/>
            <person name="Dubchak I."/>
            <person name="Duplessis S."/>
            <person name="Ehlting J."/>
            <person name="Ellis B."/>
            <person name="Gendler K."/>
            <person name="Goodstein D."/>
            <person name="Gribskov M."/>
            <person name="Grimwood J."/>
            <person name="Groover A."/>
            <person name="Gunter L."/>
            <person name="Hamberger B."/>
            <person name="Heinze B."/>
            <person name="Helariutta Y."/>
            <person name="Henrissat B."/>
            <person name="Holligan D."/>
            <person name="Holt R."/>
            <person name="Huang W."/>
            <person name="Islam-Faridi N."/>
            <person name="Jones S."/>
            <person name="Jones-Rhoades M."/>
            <person name="Jorgensen R."/>
            <person name="Joshi C."/>
            <person name="Kangasjarvi J."/>
            <person name="Karlsson J."/>
            <person name="Kelleher C."/>
            <person name="Kirkpatrick R."/>
            <person name="Kirst M."/>
            <person name="Kohler A."/>
            <person name="Kalluri U."/>
            <person name="Larimer F."/>
            <person name="Leebens-Mack J."/>
            <person name="Leple J.C."/>
            <person name="Locascio P."/>
            <person name="Lou Y."/>
            <person name="Lucas S."/>
            <person name="Martin F."/>
            <person name="Montanini B."/>
            <person name="Napoli C."/>
            <person name="Nelson D.R."/>
            <person name="Nelson C."/>
            <person name="Nieminen K."/>
            <person name="Nilsson O."/>
            <person name="Pereda V."/>
            <person name="Peter G."/>
            <person name="Philippe R."/>
            <person name="Pilate G."/>
            <person name="Poliakov A."/>
            <person name="Razumovskaya J."/>
            <person name="Richardson P."/>
            <person name="Rinaldi C."/>
            <person name="Ritland K."/>
            <person name="Rouze P."/>
            <person name="Ryaboy D."/>
            <person name="Schmutz J."/>
            <person name="Schrader J."/>
            <person name="Segerman B."/>
            <person name="Shin H."/>
            <person name="Siddiqui A."/>
            <person name="Sterky F."/>
            <person name="Terry A."/>
            <person name="Tsai C.J."/>
            <person name="Uberbacher E."/>
            <person name="Unneberg P."/>
            <person name="Vahala J."/>
            <person name="Wall K."/>
            <person name="Wessler S."/>
            <person name="Yang G."/>
            <person name="Yin T."/>
            <person name="Douglas C."/>
            <person name="Marra M."/>
            <person name="Sandberg G."/>
            <person name="Van de Peer Y."/>
            <person name="Rokhsar D."/>
        </authorList>
    </citation>
    <scope>NUCLEOTIDE SEQUENCE [LARGE SCALE GENOMIC DNA]</scope>
    <source>
        <strain evidence="5">cv. Nisqually</strain>
    </source>
</reference>
<dbReference type="HOGENOM" id="CLU_1878963_0_0_1"/>
<keyword evidence="5" id="KW-1185">Reference proteome</keyword>
<evidence type="ECO:0000313" key="5">
    <source>
        <dbReference type="Proteomes" id="UP000006729"/>
    </source>
</evidence>
<dbReference type="AlphaFoldDB" id="B9I8K2"/>
<dbReference type="Proteomes" id="UP000006729">
    <property type="component" value="Chromosome 14"/>
</dbReference>
<sequence length="136" mass="15696">MTTSDAETTEESISLVIDDTVHVAVGKDVGESRLALKWAGHHRIFLAREFAFFVFTSLLKLEQHELREFQELERKIMHRILDDYLLICHHAAVHAEKLYIEEEDIGKGIVELLSQHAIKKLVMGADADRYYSEYNP</sequence>
<organism evidence="4 5">
    <name type="scientific">Populus trichocarpa</name>
    <name type="common">Western balsam poplar</name>
    <name type="synonym">Populus balsamifera subsp. trichocarpa</name>
    <dbReference type="NCBI Taxonomy" id="3694"/>
    <lineage>
        <taxon>Eukaryota</taxon>
        <taxon>Viridiplantae</taxon>
        <taxon>Streptophyta</taxon>
        <taxon>Embryophyta</taxon>
        <taxon>Tracheophyta</taxon>
        <taxon>Spermatophyta</taxon>
        <taxon>Magnoliopsida</taxon>
        <taxon>eudicotyledons</taxon>
        <taxon>Gunneridae</taxon>
        <taxon>Pentapetalae</taxon>
        <taxon>rosids</taxon>
        <taxon>fabids</taxon>
        <taxon>Malpighiales</taxon>
        <taxon>Salicaceae</taxon>
        <taxon>Saliceae</taxon>
        <taxon>Populus</taxon>
    </lineage>
</organism>
<dbReference type="InterPro" id="IPR051348">
    <property type="entry name" value="U-box_ubiquitin_ligases"/>
</dbReference>
<dbReference type="STRING" id="3694.B9I8K2"/>
<dbReference type="EMBL" id="CM009303">
    <property type="protein sequence ID" value="PNT03709.1"/>
    <property type="molecule type" value="Genomic_DNA"/>
</dbReference>
<dbReference type="PANTHER" id="PTHR45647:SF52">
    <property type="entry name" value="PROTEIN KINASE DOMAIN-CONTAINING PROTEIN"/>
    <property type="match status" value="1"/>
</dbReference>
<protein>
    <recommendedName>
        <fullName evidence="2">RING-type E3 ubiquitin transferase</fullName>
        <ecNumber evidence="2">2.3.2.27</ecNumber>
    </recommendedName>
</protein>
<evidence type="ECO:0000256" key="2">
    <source>
        <dbReference type="ARBA" id="ARBA00012483"/>
    </source>
</evidence>
<proteinExistence type="predicted"/>
<gene>
    <name evidence="4" type="ORF">POPTR_014G085000</name>
</gene>